<evidence type="ECO:0000256" key="4">
    <source>
        <dbReference type="ARBA" id="ARBA00022833"/>
    </source>
</evidence>
<accession>A0A0J7JD95</accession>
<dbReference type="GO" id="GO:0051603">
    <property type="term" value="P:proteolysis involved in protein catabolic process"/>
    <property type="evidence" value="ECO:0007669"/>
    <property type="project" value="TreeGrafter"/>
</dbReference>
<dbReference type="Pfam" id="PF01435">
    <property type="entry name" value="Peptidase_M48"/>
    <property type="match status" value="1"/>
</dbReference>
<evidence type="ECO:0000256" key="5">
    <source>
        <dbReference type="ARBA" id="ARBA00023049"/>
    </source>
</evidence>
<name>A0A0J7JD95_9GAMM</name>
<dbReference type="AlphaFoldDB" id="A0A0J7JD95"/>
<dbReference type="RefSeq" id="WP_048495902.1">
    <property type="nucleotide sequence ID" value="NZ_LFBU01000001.1"/>
</dbReference>
<comment type="similarity">
    <text evidence="6">Belongs to the peptidase M48 family.</text>
</comment>
<dbReference type="PATRIC" id="fig|1658765.3.peg.2055"/>
<keyword evidence="9" id="KW-1185">Reference proteome</keyword>
<dbReference type="PROSITE" id="PS51257">
    <property type="entry name" value="PROKAR_LIPOPROTEIN"/>
    <property type="match status" value="1"/>
</dbReference>
<dbReference type="OrthoDB" id="9810445at2"/>
<keyword evidence="3 6" id="KW-0378">Hydrolase</keyword>
<evidence type="ECO:0000256" key="6">
    <source>
        <dbReference type="RuleBase" id="RU003983"/>
    </source>
</evidence>
<dbReference type="EMBL" id="LFBU01000001">
    <property type="protein sequence ID" value="KMQ75844.1"/>
    <property type="molecule type" value="Genomic_DNA"/>
</dbReference>
<dbReference type="InterPro" id="IPR001915">
    <property type="entry name" value="Peptidase_M48"/>
</dbReference>
<reference evidence="8 9" key="1">
    <citation type="submission" date="2015-06" db="EMBL/GenBank/DDBJ databases">
        <title>Marinobacter subterrani, a genetically tractable neutrophilic iron-oxidizing strain isolated from the Soudan Iron Mine.</title>
        <authorList>
            <person name="Bonis B.M."/>
            <person name="Gralnick J.A."/>
        </authorList>
    </citation>
    <scope>NUCLEOTIDE SEQUENCE [LARGE SCALE GENOMIC DNA]</scope>
    <source>
        <strain evidence="8 9">JG233</strain>
    </source>
</reference>
<dbReference type="GO" id="GO:0046872">
    <property type="term" value="F:metal ion binding"/>
    <property type="evidence" value="ECO:0007669"/>
    <property type="project" value="UniProtKB-KW"/>
</dbReference>
<dbReference type="Gene3D" id="3.30.2010.10">
    <property type="entry name" value="Metalloproteases ('zincins'), catalytic domain"/>
    <property type="match status" value="1"/>
</dbReference>
<keyword evidence="4 6" id="KW-0862">Zinc</keyword>
<keyword evidence="1 6" id="KW-0645">Protease</keyword>
<evidence type="ECO:0000256" key="1">
    <source>
        <dbReference type="ARBA" id="ARBA00022670"/>
    </source>
</evidence>
<dbReference type="GO" id="GO:0004222">
    <property type="term" value="F:metalloendopeptidase activity"/>
    <property type="evidence" value="ECO:0007669"/>
    <property type="project" value="InterPro"/>
</dbReference>
<evidence type="ECO:0000313" key="9">
    <source>
        <dbReference type="Proteomes" id="UP000036102"/>
    </source>
</evidence>
<gene>
    <name evidence="8" type="ORF">Msub_12053</name>
</gene>
<dbReference type="GO" id="GO:0016020">
    <property type="term" value="C:membrane"/>
    <property type="evidence" value="ECO:0007669"/>
    <property type="project" value="TreeGrafter"/>
</dbReference>
<dbReference type="PANTHER" id="PTHR22726:SF24">
    <property type="entry name" value="M48 FAMILY METALLOPEPTIDASE"/>
    <property type="match status" value="1"/>
</dbReference>
<protein>
    <submittedName>
        <fullName evidence="8">Peptidase family M48</fullName>
    </submittedName>
</protein>
<feature type="domain" description="Peptidase M48" evidence="7">
    <location>
        <begin position="61"/>
        <end position="245"/>
    </location>
</feature>
<evidence type="ECO:0000313" key="8">
    <source>
        <dbReference type="EMBL" id="KMQ75844.1"/>
    </source>
</evidence>
<keyword evidence="2" id="KW-0479">Metal-binding</keyword>
<dbReference type="Proteomes" id="UP000036102">
    <property type="component" value="Unassembled WGS sequence"/>
</dbReference>
<dbReference type="CDD" id="cd07331">
    <property type="entry name" value="M48C_Oma1_like"/>
    <property type="match status" value="1"/>
</dbReference>
<evidence type="ECO:0000259" key="7">
    <source>
        <dbReference type="Pfam" id="PF01435"/>
    </source>
</evidence>
<sequence>MKSLILGLLALTLLTGCQESPTGRNRLALVPDAVMADMGQDGFVQMKQQNPVITRPDIIRRVQCITRELLAAAEAQYPSAPMPESWEVAVFDNATPNAFALPGGKIGVHSGLLRVAENEAQLAAVIGHEIAHVLASHGNERLTQQLGLEAGMMLVGLFTEGEIAEDQIQQALGIGAQLGITLPFSRAHEEEADLMGLKIMARAGFAPEQSVRLWQNMAQASGAQPMEFLSTHPNHDSRIESLRSRMSTANELFSQVKPANCQI</sequence>
<dbReference type="PANTHER" id="PTHR22726">
    <property type="entry name" value="METALLOENDOPEPTIDASE OMA1"/>
    <property type="match status" value="1"/>
</dbReference>
<organism evidence="8 9">
    <name type="scientific">Marinobacter subterrani</name>
    <dbReference type="NCBI Taxonomy" id="1658765"/>
    <lineage>
        <taxon>Bacteria</taxon>
        <taxon>Pseudomonadati</taxon>
        <taxon>Pseudomonadota</taxon>
        <taxon>Gammaproteobacteria</taxon>
        <taxon>Pseudomonadales</taxon>
        <taxon>Marinobacteraceae</taxon>
        <taxon>Marinobacter</taxon>
    </lineage>
</organism>
<proteinExistence type="inferred from homology"/>
<comment type="cofactor">
    <cofactor evidence="6">
        <name>Zn(2+)</name>
        <dbReference type="ChEBI" id="CHEBI:29105"/>
    </cofactor>
    <text evidence="6">Binds 1 zinc ion per subunit.</text>
</comment>
<comment type="caution">
    <text evidence="8">The sequence shown here is derived from an EMBL/GenBank/DDBJ whole genome shotgun (WGS) entry which is preliminary data.</text>
</comment>
<evidence type="ECO:0000256" key="2">
    <source>
        <dbReference type="ARBA" id="ARBA00022723"/>
    </source>
</evidence>
<evidence type="ECO:0000256" key="3">
    <source>
        <dbReference type="ARBA" id="ARBA00022801"/>
    </source>
</evidence>
<dbReference type="InterPro" id="IPR051156">
    <property type="entry name" value="Mito/Outer_Membr_Metalloprot"/>
</dbReference>
<keyword evidence="5 6" id="KW-0482">Metalloprotease</keyword>
<dbReference type="STRING" id="1658765.Msub_12053"/>